<proteinExistence type="predicted"/>
<feature type="non-terminal residue" evidence="1">
    <location>
        <position position="1"/>
    </location>
</feature>
<gene>
    <name evidence="1" type="ORF">PIB30_100286</name>
</gene>
<accession>A0ABU6UYA8</accession>
<organism evidence="1 2">
    <name type="scientific">Stylosanthes scabra</name>
    <dbReference type="NCBI Taxonomy" id="79078"/>
    <lineage>
        <taxon>Eukaryota</taxon>
        <taxon>Viridiplantae</taxon>
        <taxon>Streptophyta</taxon>
        <taxon>Embryophyta</taxon>
        <taxon>Tracheophyta</taxon>
        <taxon>Spermatophyta</taxon>
        <taxon>Magnoliopsida</taxon>
        <taxon>eudicotyledons</taxon>
        <taxon>Gunneridae</taxon>
        <taxon>Pentapetalae</taxon>
        <taxon>rosids</taxon>
        <taxon>fabids</taxon>
        <taxon>Fabales</taxon>
        <taxon>Fabaceae</taxon>
        <taxon>Papilionoideae</taxon>
        <taxon>50 kb inversion clade</taxon>
        <taxon>dalbergioids sensu lato</taxon>
        <taxon>Dalbergieae</taxon>
        <taxon>Pterocarpus clade</taxon>
        <taxon>Stylosanthes</taxon>
    </lineage>
</organism>
<sequence>RSRPPLSQSYATIVHHSSASPLSQPISSRLLPCLAALPLRFRRPARAQYPPLSFAKLERRPQPLSCSAVVPYSAAHPSDANC</sequence>
<evidence type="ECO:0000313" key="1">
    <source>
        <dbReference type="EMBL" id="MED6165520.1"/>
    </source>
</evidence>
<dbReference type="EMBL" id="JASCZI010123611">
    <property type="protein sequence ID" value="MED6165520.1"/>
    <property type="molecule type" value="Genomic_DNA"/>
</dbReference>
<reference evidence="1 2" key="1">
    <citation type="journal article" date="2023" name="Plants (Basel)">
        <title>Bridging the Gap: Combining Genomics and Transcriptomics Approaches to Understand Stylosanthes scabra, an Orphan Legume from the Brazilian Caatinga.</title>
        <authorList>
            <person name="Ferreira-Neto J.R.C."/>
            <person name="da Silva M.D."/>
            <person name="Binneck E."/>
            <person name="de Melo N.F."/>
            <person name="da Silva R.H."/>
            <person name="de Melo A.L.T.M."/>
            <person name="Pandolfi V."/>
            <person name="Bustamante F.O."/>
            <person name="Brasileiro-Vidal A.C."/>
            <person name="Benko-Iseppon A.M."/>
        </authorList>
    </citation>
    <scope>NUCLEOTIDE SEQUENCE [LARGE SCALE GENOMIC DNA]</scope>
    <source>
        <tissue evidence="1">Leaves</tissue>
    </source>
</reference>
<comment type="caution">
    <text evidence="1">The sequence shown here is derived from an EMBL/GenBank/DDBJ whole genome shotgun (WGS) entry which is preliminary data.</text>
</comment>
<evidence type="ECO:0000313" key="2">
    <source>
        <dbReference type="Proteomes" id="UP001341840"/>
    </source>
</evidence>
<name>A0ABU6UYA8_9FABA</name>
<keyword evidence="2" id="KW-1185">Reference proteome</keyword>
<protein>
    <submittedName>
        <fullName evidence="1">Uncharacterized protein</fullName>
    </submittedName>
</protein>
<dbReference type="Proteomes" id="UP001341840">
    <property type="component" value="Unassembled WGS sequence"/>
</dbReference>